<dbReference type="SUPFAM" id="SSF46894">
    <property type="entry name" value="C-terminal effector domain of the bipartite response regulators"/>
    <property type="match status" value="1"/>
</dbReference>
<dbReference type="EMBL" id="SPQB01000026">
    <property type="protein sequence ID" value="TFU32399.1"/>
    <property type="molecule type" value="Genomic_DNA"/>
</dbReference>
<dbReference type="InterPro" id="IPR036388">
    <property type="entry name" value="WH-like_DNA-bd_sf"/>
</dbReference>
<accession>A0A4Y9FT06</accession>
<dbReference type="SMART" id="SM00421">
    <property type="entry name" value="HTH_LUXR"/>
    <property type="match status" value="1"/>
</dbReference>
<organism evidence="2 3">
    <name type="scientific">Microbacterium paludicola</name>
    <dbReference type="NCBI Taxonomy" id="300019"/>
    <lineage>
        <taxon>Bacteria</taxon>
        <taxon>Bacillati</taxon>
        <taxon>Actinomycetota</taxon>
        <taxon>Actinomycetes</taxon>
        <taxon>Micrococcales</taxon>
        <taxon>Microbacteriaceae</taxon>
        <taxon>Microbacterium</taxon>
    </lineage>
</organism>
<dbReference type="InterPro" id="IPR000792">
    <property type="entry name" value="Tscrpt_reg_LuxR_C"/>
</dbReference>
<gene>
    <name evidence="2" type="ORF">E4U02_10685</name>
</gene>
<dbReference type="GO" id="GO:0003677">
    <property type="term" value="F:DNA binding"/>
    <property type="evidence" value="ECO:0007669"/>
    <property type="project" value="InterPro"/>
</dbReference>
<keyword evidence="3" id="KW-1185">Reference proteome</keyword>
<evidence type="ECO:0000259" key="1">
    <source>
        <dbReference type="SMART" id="SM00421"/>
    </source>
</evidence>
<sequence length="518" mass="57254">MSDGPDWASVPDIASITADIFRALSEADAEHALLLVETHWRALVQHAPHAVRAVTATLDRDDANLPPRWRTLIANTRLFLAAPSTHVEAQDDSELRRHLSELTHLARAAREAGDIPAAQMHAQRASAAFRHLPPPQRERLGPDLPRHLLEWARIASIGDIGREMRDLLSLAYSWSMWFGDHHTAVLAASELAAADALAGRTITAQYWRDRAITLHRANTGDKEPPASVRFALAIAASDRFDATAALQHIQSSASVPAIDHPLMIEAFRTFWRLELARPAEIPAITADILNTMREHPPLGVLGRHVSTFLAARLDLAHGYGKRAIRRLDPCADSAFQAWTATFRASIHLHLGDLAQADLDTSTSPERAREWPRAEMERLTIRAAIHHRRGETDQARAAITNVFALLRSHDLPRSLGIIPRRDLRQLIELTGVQPPDAVRDLLRPERAEQDADPLHLTEREHTVAVLVAENPTATIAALAERIGVSRNTFKAQLAAVYRKAGTSSRTELATILRHASLLG</sequence>
<protein>
    <submittedName>
        <fullName evidence="2">LuxR family transcriptional regulator</fullName>
    </submittedName>
</protein>
<dbReference type="RefSeq" id="WP_135114829.1">
    <property type="nucleotide sequence ID" value="NZ_JADGLL010000026.1"/>
</dbReference>
<dbReference type="GO" id="GO:0006355">
    <property type="term" value="P:regulation of DNA-templated transcription"/>
    <property type="evidence" value="ECO:0007669"/>
    <property type="project" value="InterPro"/>
</dbReference>
<name>A0A4Y9FT06_9MICO</name>
<reference evidence="2 3" key="1">
    <citation type="submission" date="2019-03" db="EMBL/GenBank/DDBJ databases">
        <title>Diversity of the mouse oral microbiome.</title>
        <authorList>
            <person name="Joseph S."/>
            <person name="Aduse-Opoku J."/>
            <person name="Curtis M."/>
            <person name="Wade W."/>
            <person name="Hashim A."/>
        </authorList>
    </citation>
    <scope>NUCLEOTIDE SEQUENCE [LARGE SCALE GENOMIC DNA]</scope>
    <source>
        <strain evidence="2 3">P1012</strain>
    </source>
</reference>
<dbReference type="Gene3D" id="1.10.10.10">
    <property type="entry name" value="Winged helix-like DNA-binding domain superfamily/Winged helix DNA-binding domain"/>
    <property type="match status" value="1"/>
</dbReference>
<evidence type="ECO:0000313" key="2">
    <source>
        <dbReference type="EMBL" id="TFU32399.1"/>
    </source>
</evidence>
<dbReference type="OrthoDB" id="3178268at2"/>
<evidence type="ECO:0000313" key="3">
    <source>
        <dbReference type="Proteomes" id="UP000298358"/>
    </source>
</evidence>
<dbReference type="Proteomes" id="UP000298358">
    <property type="component" value="Unassembled WGS sequence"/>
</dbReference>
<comment type="caution">
    <text evidence="2">The sequence shown here is derived from an EMBL/GenBank/DDBJ whole genome shotgun (WGS) entry which is preliminary data.</text>
</comment>
<proteinExistence type="predicted"/>
<feature type="domain" description="HTH luxR-type" evidence="1">
    <location>
        <begin position="452"/>
        <end position="511"/>
    </location>
</feature>
<dbReference type="AlphaFoldDB" id="A0A4Y9FT06"/>
<dbReference type="InterPro" id="IPR016032">
    <property type="entry name" value="Sig_transdc_resp-reg_C-effctor"/>
</dbReference>